<evidence type="ECO:0000313" key="8">
    <source>
        <dbReference type="Proteomes" id="UP001460888"/>
    </source>
</evidence>
<evidence type="ECO:0000256" key="6">
    <source>
        <dbReference type="RuleBase" id="RU004466"/>
    </source>
</evidence>
<proteinExistence type="inferred from homology"/>
<keyword evidence="3 6" id="KW-0808">Transferase</keyword>
<dbReference type="SFLD" id="SFLDS00005">
    <property type="entry name" value="Isoprenoid_Synthase_Type_I"/>
    <property type="match status" value="1"/>
</dbReference>
<gene>
    <name evidence="7" type="ORF">SADO_14133</name>
</gene>
<evidence type="ECO:0000256" key="5">
    <source>
        <dbReference type="ARBA" id="ARBA00022842"/>
    </source>
</evidence>
<evidence type="ECO:0000256" key="2">
    <source>
        <dbReference type="ARBA" id="ARBA00006706"/>
    </source>
</evidence>
<keyword evidence="5" id="KW-0460">Magnesium</keyword>
<keyword evidence="4" id="KW-0479">Metal-binding</keyword>
<dbReference type="InterPro" id="IPR033749">
    <property type="entry name" value="Polyprenyl_synt_CS"/>
</dbReference>
<evidence type="ECO:0000256" key="3">
    <source>
        <dbReference type="ARBA" id="ARBA00022679"/>
    </source>
</evidence>
<dbReference type="SUPFAM" id="SSF48576">
    <property type="entry name" value="Terpenoid synthases"/>
    <property type="match status" value="1"/>
</dbReference>
<sequence>MSIQPLLKPVDDEMRAVDALIRARLNSDVILINTLGEYIIGSGGKRLRPALVLLAARASGGAGEQHHLLAAIIEFIHTATLLHDDVVDESTMRRGQQTANTVWGNDASVLTGDFLYSRAFQMMIELDSFDVMRVLADATNRIAEGEVLQLMHAHNPDLAEADYLEVVDRKTASLFSAGCQLAAQLGGCNEIQQQAMADYGRHLGIAFQVIDDALDYGRGDGNYGKNLGDDLAEGKATLPLIRALACLEGDEAASIRTAVREADLDALDSILKAIESTNAMEYTCRRAEEEAHKAIAALDAFDDSPAKEGLVELAEFSAQRRH</sequence>
<dbReference type="PANTHER" id="PTHR12001:SF69">
    <property type="entry name" value="ALL TRANS-POLYPRENYL-DIPHOSPHATE SYNTHASE PDSS1"/>
    <property type="match status" value="1"/>
</dbReference>
<evidence type="ECO:0000256" key="1">
    <source>
        <dbReference type="ARBA" id="ARBA00001946"/>
    </source>
</evidence>
<comment type="similarity">
    <text evidence="2 6">Belongs to the FPP/GGPP synthase family.</text>
</comment>
<dbReference type="InterPro" id="IPR008949">
    <property type="entry name" value="Isoprenoid_synthase_dom_sf"/>
</dbReference>
<dbReference type="Proteomes" id="UP001460888">
    <property type="component" value="Unassembled WGS sequence"/>
</dbReference>
<dbReference type="RefSeq" id="WP_353112571.1">
    <property type="nucleotide sequence ID" value="NZ_APND01000004.1"/>
</dbReference>
<organism evidence="7 8">
    <name type="scientific">Salinisphaera dokdonensis CL-ES53</name>
    <dbReference type="NCBI Taxonomy" id="1304272"/>
    <lineage>
        <taxon>Bacteria</taxon>
        <taxon>Pseudomonadati</taxon>
        <taxon>Pseudomonadota</taxon>
        <taxon>Gammaproteobacteria</taxon>
        <taxon>Salinisphaerales</taxon>
        <taxon>Salinisphaeraceae</taxon>
        <taxon>Salinisphaera</taxon>
    </lineage>
</organism>
<dbReference type="Pfam" id="PF00348">
    <property type="entry name" value="polyprenyl_synt"/>
    <property type="match status" value="1"/>
</dbReference>
<name>A0ABV2B3C8_9GAMM</name>
<dbReference type="PANTHER" id="PTHR12001">
    <property type="entry name" value="GERANYLGERANYL PYROPHOSPHATE SYNTHASE"/>
    <property type="match status" value="1"/>
</dbReference>
<comment type="cofactor">
    <cofactor evidence="1">
        <name>Mg(2+)</name>
        <dbReference type="ChEBI" id="CHEBI:18420"/>
    </cofactor>
</comment>
<evidence type="ECO:0000256" key="4">
    <source>
        <dbReference type="ARBA" id="ARBA00022723"/>
    </source>
</evidence>
<dbReference type="CDD" id="cd00685">
    <property type="entry name" value="Trans_IPPS_HT"/>
    <property type="match status" value="1"/>
</dbReference>
<protein>
    <submittedName>
        <fullName evidence="7">Octaprenyl-diphosphate synthase</fullName>
    </submittedName>
</protein>
<dbReference type="Gene3D" id="1.10.600.10">
    <property type="entry name" value="Farnesyl Diphosphate Synthase"/>
    <property type="match status" value="1"/>
</dbReference>
<dbReference type="InterPro" id="IPR000092">
    <property type="entry name" value="Polyprenyl_synt"/>
</dbReference>
<evidence type="ECO:0000313" key="7">
    <source>
        <dbReference type="EMBL" id="MES1930400.1"/>
    </source>
</evidence>
<reference evidence="7 8" key="1">
    <citation type="submission" date="2013-03" db="EMBL/GenBank/DDBJ databases">
        <title>Salinisphaera dokdonensis CL-ES53 Genome Sequencing.</title>
        <authorList>
            <person name="Li C."/>
            <person name="Lai Q."/>
            <person name="Shao Z."/>
        </authorList>
    </citation>
    <scope>NUCLEOTIDE SEQUENCE [LARGE SCALE GENOMIC DNA]</scope>
    <source>
        <strain evidence="7 8">CL-ES53</strain>
    </source>
</reference>
<comment type="caution">
    <text evidence="7">The sequence shown here is derived from an EMBL/GenBank/DDBJ whole genome shotgun (WGS) entry which is preliminary data.</text>
</comment>
<dbReference type="EMBL" id="APND01000004">
    <property type="protein sequence ID" value="MES1930400.1"/>
    <property type="molecule type" value="Genomic_DNA"/>
</dbReference>
<dbReference type="PROSITE" id="PS00723">
    <property type="entry name" value="POLYPRENYL_SYNTHASE_1"/>
    <property type="match status" value="1"/>
</dbReference>
<accession>A0ABV2B3C8</accession>
<keyword evidence="8" id="KW-1185">Reference proteome</keyword>